<comment type="caution">
    <text evidence="2">The sequence shown here is derived from an EMBL/GenBank/DDBJ whole genome shotgun (WGS) entry which is preliminary data.</text>
</comment>
<dbReference type="AlphaFoldDB" id="A0A2S6H3J8"/>
<dbReference type="EMBL" id="PTIY01000005">
    <property type="protein sequence ID" value="PPK72023.1"/>
    <property type="molecule type" value="Genomic_DNA"/>
</dbReference>
<evidence type="ECO:0000313" key="2">
    <source>
        <dbReference type="EMBL" id="PPK72023.1"/>
    </source>
</evidence>
<dbReference type="Proteomes" id="UP000238071">
    <property type="component" value="Unassembled WGS sequence"/>
</dbReference>
<evidence type="ECO:0000259" key="1">
    <source>
        <dbReference type="Pfam" id="PF07238"/>
    </source>
</evidence>
<organism evidence="2 3">
    <name type="scientific">Methylobacter tundripaludum</name>
    <dbReference type="NCBI Taxonomy" id="173365"/>
    <lineage>
        <taxon>Bacteria</taxon>
        <taxon>Pseudomonadati</taxon>
        <taxon>Pseudomonadota</taxon>
        <taxon>Gammaproteobacteria</taxon>
        <taxon>Methylococcales</taxon>
        <taxon>Methylococcaceae</taxon>
        <taxon>Methylobacter</taxon>
    </lineage>
</organism>
<evidence type="ECO:0000313" key="3">
    <source>
        <dbReference type="Proteomes" id="UP000238071"/>
    </source>
</evidence>
<proteinExistence type="predicted"/>
<keyword evidence="3" id="KW-1185">Reference proteome</keyword>
<reference evidence="2 3" key="1">
    <citation type="submission" date="2018-02" db="EMBL/GenBank/DDBJ databases">
        <title>Subsurface microbial communities from deep shales in Ohio and West Virginia, USA.</title>
        <authorList>
            <person name="Wrighton K."/>
        </authorList>
    </citation>
    <scope>NUCLEOTIDE SEQUENCE [LARGE SCALE GENOMIC DNA]</scope>
    <source>
        <strain evidence="2 3">OWC-G53F</strain>
    </source>
</reference>
<dbReference type="RefSeq" id="WP_181049858.1">
    <property type="nucleotide sequence ID" value="NZ_PTIY01000005.1"/>
</dbReference>
<sequence>MDGSEEKRRAKRYLTSCIVELDSGTGVTRNLSTTGVYFTTDKAVEPGLMLRCFILMQKAGGNITRLRCEGRVVRAAKSADGWEVGLHFTTFDW</sequence>
<dbReference type="Pfam" id="PF07238">
    <property type="entry name" value="PilZ"/>
    <property type="match status" value="1"/>
</dbReference>
<gene>
    <name evidence="2" type="ORF">B0F88_105135</name>
</gene>
<dbReference type="SUPFAM" id="SSF141371">
    <property type="entry name" value="PilZ domain-like"/>
    <property type="match status" value="1"/>
</dbReference>
<accession>A0A2S6H3J8</accession>
<name>A0A2S6H3J8_9GAMM</name>
<feature type="domain" description="PilZ" evidence="1">
    <location>
        <begin position="7"/>
        <end position="90"/>
    </location>
</feature>
<dbReference type="Gene3D" id="2.40.10.220">
    <property type="entry name" value="predicted glycosyltransferase like domains"/>
    <property type="match status" value="1"/>
</dbReference>
<protein>
    <submittedName>
        <fullName evidence="2">PilZ domain-containing protein</fullName>
    </submittedName>
</protein>
<dbReference type="InterPro" id="IPR009875">
    <property type="entry name" value="PilZ_domain"/>
</dbReference>
<dbReference type="GO" id="GO:0035438">
    <property type="term" value="F:cyclic-di-GMP binding"/>
    <property type="evidence" value="ECO:0007669"/>
    <property type="project" value="InterPro"/>
</dbReference>